<gene>
    <name evidence="4" type="ORF">JKP88DRAFT_311755</name>
</gene>
<keyword evidence="5" id="KW-1185">Reference proteome</keyword>
<dbReference type="SUPFAM" id="SSF51556">
    <property type="entry name" value="Metallo-dependent hydrolases"/>
    <property type="match status" value="1"/>
</dbReference>
<dbReference type="InterPro" id="IPR006680">
    <property type="entry name" value="Amidohydro-rel"/>
</dbReference>
<dbReference type="Gene3D" id="3.20.20.140">
    <property type="entry name" value="Metal-dependent hydrolases"/>
    <property type="match status" value="1"/>
</dbReference>
<sequence>MARKRVTVDCYTHFACDAFVQYLEAQVGHPMVFRGLFSRIPELTDVAARLRFMDELDVDVSCLVPLPWLECEPALHADVELATQACRIANDEMAKLVAAHPDRFVGVALVPTVSAQAMVDETRRAVLELGLAGVALFCGPTVKPLDDPSFELLYSTCQELDVAVWIHPCRPQNYADYDQYQREGKGSLHQIWNSFGWIYDTSVAMVHIALGGVFRRYPHLKLISHHHGGMVPFFTERFITQRRNFQEEGDEDMLSDLKYFYCDTATFGVNSANIEQSLDFFLPGRVMFGTDTPMDMGNRGGFLASARKTIDGLRCLSADEAERERQLHNLYAGNVLAMLGKRAPPSLQTAPSLASL</sequence>
<accession>A0A835Z1K2</accession>
<evidence type="ECO:0000256" key="1">
    <source>
        <dbReference type="ARBA" id="ARBA00023239"/>
    </source>
</evidence>
<organism evidence="4 5">
    <name type="scientific">Tribonema minus</name>
    <dbReference type="NCBI Taxonomy" id="303371"/>
    <lineage>
        <taxon>Eukaryota</taxon>
        <taxon>Sar</taxon>
        <taxon>Stramenopiles</taxon>
        <taxon>Ochrophyta</taxon>
        <taxon>PX clade</taxon>
        <taxon>Xanthophyceae</taxon>
        <taxon>Tribonematales</taxon>
        <taxon>Tribonemataceae</taxon>
        <taxon>Tribonema</taxon>
    </lineage>
</organism>
<keyword evidence="1 2" id="KW-0456">Lyase</keyword>
<dbReference type="Proteomes" id="UP000664859">
    <property type="component" value="Unassembled WGS sequence"/>
</dbReference>
<dbReference type="EMBL" id="JAFCMP010000126">
    <property type="protein sequence ID" value="KAG5185571.1"/>
    <property type="molecule type" value="Genomic_DNA"/>
</dbReference>
<evidence type="ECO:0000256" key="2">
    <source>
        <dbReference type="RuleBase" id="RU366045"/>
    </source>
</evidence>
<dbReference type="GO" id="GO:0019748">
    <property type="term" value="P:secondary metabolic process"/>
    <property type="evidence" value="ECO:0007669"/>
    <property type="project" value="TreeGrafter"/>
</dbReference>
<proteinExistence type="inferred from homology"/>
<dbReference type="GO" id="GO:0016787">
    <property type="term" value="F:hydrolase activity"/>
    <property type="evidence" value="ECO:0007669"/>
    <property type="project" value="InterPro"/>
</dbReference>
<dbReference type="OrthoDB" id="191270at2759"/>
<comment type="similarity">
    <text evidence="2">Belongs to the metallo-dependent hydrolases superfamily.</text>
</comment>
<dbReference type="InterPro" id="IPR032465">
    <property type="entry name" value="ACMSD"/>
</dbReference>
<protein>
    <recommendedName>
        <fullName evidence="3">Amidohydrolase-related domain-containing protein</fullName>
    </recommendedName>
</protein>
<dbReference type="Pfam" id="PF04909">
    <property type="entry name" value="Amidohydro_2"/>
    <property type="match status" value="1"/>
</dbReference>
<evidence type="ECO:0000313" key="5">
    <source>
        <dbReference type="Proteomes" id="UP000664859"/>
    </source>
</evidence>
<dbReference type="GO" id="GO:0016831">
    <property type="term" value="F:carboxy-lyase activity"/>
    <property type="evidence" value="ECO:0007669"/>
    <property type="project" value="UniProtKB-KW"/>
</dbReference>
<dbReference type="GO" id="GO:0005737">
    <property type="term" value="C:cytoplasm"/>
    <property type="evidence" value="ECO:0007669"/>
    <property type="project" value="TreeGrafter"/>
</dbReference>
<dbReference type="AlphaFoldDB" id="A0A835Z1K2"/>
<dbReference type="PANTHER" id="PTHR21240:SF28">
    <property type="entry name" value="ISO-OROTATE DECARBOXYLASE (EUROFUNG)"/>
    <property type="match status" value="1"/>
</dbReference>
<dbReference type="PANTHER" id="PTHR21240">
    <property type="entry name" value="2-AMINO-3-CARBOXYLMUCONATE-6-SEMIALDEHYDE DECARBOXYLASE"/>
    <property type="match status" value="1"/>
</dbReference>
<comment type="caution">
    <text evidence="4">The sequence shown here is derived from an EMBL/GenBank/DDBJ whole genome shotgun (WGS) entry which is preliminary data.</text>
</comment>
<evidence type="ECO:0000313" key="4">
    <source>
        <dbReference type="EMBL" id="KAG5185571.1"/>
    </source>
</evidence>
<evidence type="ECO:0000259" key="3">
    <source>
        <dbReference type="Pfam" id="PF04909"/>
    </source>
</evidence>
<dbReference type="InterPro" id="IPR032466">
    <property type="entry name" value="Metal_Hydrolase"/>
</dbReference>
<keyword evidence="2" id="KW-0210">Decarboxylase</keyword>
<name>A0A835Z1K2_9STRA</name>
<reference evidence="4" key="1">
    <citation type="submission" date="2021-02" db="EMBL/GenBank/DDBJ databases">
        <title>First Annotated Genome of the Yellow-green Alga Tribonema minus.</title>
        <authorList>
            <person name="Mahan K.M."/>
        </authorList>
    </citation>
    <scope>NUCLEOTIDE SEQUENCE</scope>
    <source>
        <strain evidence="4">UTEX B ZZ1240</strain>
    </source>
</reference>
<feature type="domain" description="Amidohydrolase-related" evidence="3">
    <location>
        <begin position="41"/>
        <end position="325"/>
    </location>
</feature>